<keyword evidence="2 5" id="KW-0812">Transmembrane</keyword>
<dbReference type="InterPro" id="IPR002810">
    <property type="entry name" value="NfeD-like_C"/>
</dbReference>
<accession>A0A286BQG3</accession>
<dbReference type="EMBL" id="OCMY01000001">
    <property type="protein sequence ID" value="SOD36386.1"/>
    <property type="molecule type" value="Genomic_DNA"/>
</dbReference>
<dbReference type="PANTHER" id="PTHR33507:SF3">
    <property type="entry name" value="INNER MEMBRANE PROTEIN YBBJ"/>
    <property type="match status" value="1"/>
</dbReference>
<dbReference type="RefSeq" id="WP_370659783.1">
    <property type="nucleotide sequence ID" value="NZ_OCMY01000001.1"/>
</dbReference>
<keyword evidence="8" id="KW-1185">Reference proteome</keyword>
<dbReference type="InterPro" id="IPR012340">
    <property type="entry name" value="NA-bd_OB-fold"/>
</dbReference>
<gene>
    <name evidence="7" type="ORF">SAMN06273570_0763</name>
</gene>
<evidence type="ECO:0000259" key="6">
    <source>
        <dbReference type="Pfam" id="PF01957"/>
    </source>
</evidence>
<feature type="transmembrane region" description="Helical" evidence="5">
    <location>
        <begin position="12"/>
        <end position="34"/>
    </location>
</feature>
<name>A0A286BQG3_9GAMM</name>
<dbReference type="PANTHER" id="PTHR33507">
    <property type="entry name" value="INNER MEMBRANE PROTEIN YBBJ"/>
    <property type="match status" value="1"/>
</dbReference>
<evidence type="ECO:0000256" key="5">
    <source>
        <dbReference type="SAM" id="Phobius"/>
    </source>
</evidence>
<keyword evidence="4 5" id="KW-0472">Membrane</keyword>
<reference evidence="8" key="1">
    <citation type="submission" date="2017-09" db="EMBL/GenBank/DDBJ databases">
        <authorList>
            <person name="Varghese N."/>
            <person name="Submissions S."/>
        </authorList>
    </citation>
    <scope>NUCLEOTIDE SEQUENCE [LARGE SCALE GENOMIC DNA]</scope>
    <source>
        <strain evidence="8">JKS000234</strain>
    </source>
</reference>
<protein>
    <recommendedName>
        <fullName evidence="6">NfeD-like C-terminal domain-containing protein</fullName>
    </recommendedName>
</protein>
<evidence type="ECO:0000256" key="3">
    <source>
        <dbReference type="ARBA" id="ARBA00022989"/>
    </source>
</evidence>
<feature type="domain" description="NfeD-like C-terminal" evidence="6">
    <location>
        <begin position="94"/>
        <end position="148"/>
    </location>
</feature>
<evidence type="ECO:0000313" key="8">
    <source>
        <dbReference type="Proteomes" id="UP000219271"/>
    </source>
</evidence>
<dbReference type="AlphaFoldDB" id="A0A286BQG3"/>
<dbReference type="InterPro" id="IPR052165">
    <property type="entry name" value="Membrane_assoc_protease"/>
</dbReference>
<dbReference type="Proteomes" id="UP000219271">
    <property type="component" value="Unassembled WGS sequence"/>
</dbReference>
<keyword evidence="3 5" id="KW-1133">Transmembrane helix</keyword>
<dbReference type="Gene3D" id="2.40.50.140">
    <property type="entry name" value="Nucleic acid-binding proteins"/>
    <property type="match status" value="1"/>
</dbReference>
<proteinExistence type="predicted"/>
<evidence type="ECO:0000313" key="7">
    <source>
        <dbReference type="EMBL" id="SOD36386.1"/>
    </source>
</evidence>
<evidence type="ECO:0000256" key="4">
    <source>
        <dbReference type="ARBA" id="ARBA00023136"/>
    </source>
</evidence>
<comment type="subcellular location">
    <subcellularLocation>
        <location evidence="1">Membrane</location>
        <topology evidence="1">Multi-pass membrane protein</topology>
    </subcellularLocation>
</comment>
<sequence length="153" mass="17029">MILMELIAHPHWFWLTLGGLLLAAEMLGTSGYLLWSGLAAVAVALIEWIVPISWTSQGIMFAVMTLLSVFFWYRWMRYRESSQQPNTLNQRGSQLMGMQLTLDNTLKNGLGHVRIGDSSWRVQAESDLPAGTPVIVTGVVGITLIIQPRFPSA</sequence>
<evidence type="ECO:0000256" key="1">
    <source>
        <dbReference type="ARBA" id="ARBA00004141"/>
    </source>
</evidence>
<evidence type="ECO:0000256" key="2">
    <source>
        <dbReference type="ARBA" id="ARBA00022692"/>
    </source>
</evidence>
<feature type="transmembrane region" description="Helical" evidence="5">
    <location>
        <begin position="54"/>
        <end position="73"/>
    </location>
</feature>
<dbReference type="Pfam" id="PF01957">
    <property type="entry name" value="NfeD"/>
    <property type="match status" value="1"/>
</dbReference>
<organism evidence="7 8">
    <name type="scientific">Candidatus Pantoea floridensis</name>
    <dbReference type="NCBI Taxonomy" id="1938870"/>
    <lineage>
        <taxon>Bacteria</taxon>
        <taxon>Pseudomonadati</taxon>
        <taxon>Pseudomonadota</taxon>
        <taxon>Gammaproteobacteria</taxon>
        <taxon>Enterobacterales</taxon>
        <taxon>Erwiniaceae</taxon>
        <taxon>Pantoea</taxon>
    </lineage>
</organism>
<dbReference type="GO" id="GO:0005886">
    <property type="term" value="C:plasma membrane"/>
    <property type="evidence" value="ECO:0007669"/>
    <property type="project" value="TreeGrafter"/>
</dbReference>